<protein>
    <submittedName>
        <fullName evidence="1">Uncharacterized protein</fullName>
    </submittedName>
</protein>
<name>A0ACB0YX63_MELEN</name>
<evidence type="ECO:0000313" key="2">
    <source>
        <dbReference type="Proteomes" id="UP001497535"/>
    </source>
</evidence>
<accession>A0ACB0YX63</accession>
<evidence type="ECO:0000313" key="1">
    <source>
        <dbReference type="EMBL" id="CAK5067449.1"/>
    </source>
</evidence>
<organism evidence="1 2">
    <name type="scientific">Meloidogyne enterolobii</name>
    <name type="common">Root-knot nematode worm</name>
    <name type="synonym">Meloidogyne mayaguensis</name>
    <dbReference type="NCBI Taxonomy" id="390850"/>
    <lineage>
        <taxon>Eukaryota</taxon>
        <taxon>Metazoa</taxon>
        <taxon>Ecdysozoa</taxon>
        <taxon>Nematoda</taxon>
        <taxon>Chromadorea</taxon>
        <taxon>Rhabditida</taxon>
        <taxon>Tylenchina</taxon>
        <taxon>Tylenchomorpha</taxon>
        <taxon>Tylenchoidea</taxon>
        <taxon>Meloidogynidae</taxon>
        <taxon>Meloidogyninae</taxon>
        <taxon>Meloidogyne</taxon>
    </lineage>
</organism>
<dbReference type="Proteomes" id="UP001497535">
    <property type="component" value="Unassembled WGS sequence"/>
</dbReference>
<sequence>MTTRSSSLGIKDVELLGGDQTIGDEEDSSIGGHQERNWRGIITALLVIAIMCSLIALAVLVLSPPLIDADQPQQRISLSDVLSLRFLSFVESLEWIDSKRLLVKYTEGIKILELIDEETTKWEWKNLEGDLFRYGKPNSVDVSSDARYLIFHYYIGKRSSKTSTFRVYDTKTETFENVGPEKSGDENVKVVAWNPKGNDFAYVYNNNVFYQSDPLTLKSQQITNDSSEDILNGVADWLYEEEILQTSQALWWSKDGKFLAFLTIDNREVPHVPIMHFAHHQYPKVAKQPYPKVDEKHLPQIWLSIWNKEDGTLKKINVEGIPESSRIYLFSAQWVELYGQQILIAVWANRYQNQIIFSLCSFNSSKCLPNLIQKFTFDNLNYGKIPSFNGPEASQNLKIDTNSNLILNLWAEPEDSKVRFYSSDAFYTLLPHRKPSNNGENVYTHLACINVSHGLERGRETFLPSGNFDVEKINFLSHERQKIYFTAAAPLPSQRHLYVIPSFPVCFFKFSLKNNFLKDSHSIDPICLTCNISINCTFHESHFSPIDKNNNNFSTQFVSLNCKGPGPPHFLIAKLNSDGNKLEKVLDFGRNEALEQALHAYRLPSVHFANIKLKNGIESLVKILVPYGVSLEEKRPEKRYPVLIDVYAGPGTQKVTEEWLSANMFDVFFASSLDYVVVFIDGRGSGHQGWRMKQPLYGNFGTVEIDDQIDTMRELLRLYPILDSKRVGIWGWSYGGFAAARAVQRDHSSNRTFQCAASVAPVSNFKYYDATYAERYMGEVGADAYERTDLTQVKLNIKMSEDVRPFHNVSFMLAHGSADDNVHYQNTAEFVRALTEENVQFELMVYTDDSHNLSTVRWHLYTMIVQFLKKCFNGSKI</sequence>
<comment type="caution">
    <text evidence="1">The sequence shown here is derived from an EMBL/GenBank/DDBJ whole genome shotgun (WGS) entry which is preliminary data.</text>
</comment>
<reference evidence="1" key="1">
    <citation type="submission" date="2023-11" db="EMBL/GenBank/DDBJ databases">
        <authorList>
            <person name="Poullet M."/>
        </authorList>
    </citation>
    <scope>NUCLEOTIDE SEQUENCE</scope>
    <source>
        <strain evidence="1">E1834</strain>
    </source>
</reference>
<proteinExistence type="predicted"/>
<keyword evidence="2" id="KW-1185">Reference proteome</keyword>
<dbReference type="EMBL" id="CAVMJV010000020">
    <property type="protein sequence ID" value="CAK5067449.1"/>
    <property type="molecule type" value="Genomic_DNA"/>
</dbReference>
<gene>
    <name evidence="1" type="ORF">MENTE1834_LOCUS17843</name>
</gene>